<evidence type="ECO:0000313" key="2">
    <source>
        <dbReference type="EMBL" id="GIJ72517.1"/>
    </source>
</evidence>
<name>A0A8J4A0U9_9ACTN</name>
<feature type="transmembrane region" description="Helical" evidence="1">
    <location>
        <begin position="35"/>
        <end position="57"/>
    </location>
</feature>
<reference evidence="2" key="1">
    <citation type="submission" date="2021-01" db="EMBL/GenBank/DDBJ databases">
        <title>Whole genome shotgun sequence of Virgisporangium ochraceum NBRC 16418.</title>
        <authorList>
            <person name="Komaki H."/>
            <person name="Tamura T."/>
        </authorList>
    </citation>
    <scope>NUCLEOTIDE SEQUENCE</scope>
    <source>
        <strain evidence="2">NBRC 16418</strain>
    </source>
</reference>
<comment type="caution">
    <text evidence="2">The sequence shown here is derived from an EMBL/GenBank/DDBJ whole genome shotgun (WGS) entry which is preliminary data.</text>
</comment>
<dbReference type="EMBL" id="BOPH01000102">
    <property type="protein sequence ID" value="GIJ72517.1"/>
    <property type="molecule type" value="Genomic_DNA"/>
</dbReference>
<evidence type="ECO:0000313" key="3">
    <source>
        <dbReference type="Proteomes" id="UP000635606"/>
    </source>
</evidence>
<accession>A0A8J4A0U9</accession>
<feature type="transmembrane region" description="Helical" evidence="1">
    <location>
        <begin position="63"/>
        <end position="82"/>
    </location>
</feature>
<keyword evidence="1" id="KW-0812">Transmembrane</keyword>
<keyword evidence="1" id="KW-1133">Transmembrane helix</keyword>
<proteinExistence type="predicted"/>
<organism evidence="2 3">
    <name type="scientific">Virgisporangium ochraceum</name>
    <dbReference type="NCBI Taxonomy" id="65505"/>
    <lineage>
        <taxon>Bacteria</taxon>
        <taxon>Bacillati</taxon>
        <taxon>Actinomycetota</taxon>
        <taxon>Actinomycetes</taxon>
        <taxon>Micromonosporales</taxon>
        <taxon>Micromonosporaceae</taxon>
        <taxon>Virgisporangium</taxon>
    </lineage>
</organism>
<dbReference type="RefSeq" id="WP_203932374.1">
    <property type="nucleotide sequence ID" value="NZ_BOPH01000102.1"/>
</dbReference>
<keyword evidence="3" id="KW-1185">Reference proteome</keyword>
<feature type="transmembrane region" description="Helical" evidence="1">
    <location>
        <begin position="204"/>
        <end position="223"/>
    </location>
</feature>
<gene>
    <name evidence="2" type="ORF">Voc01_074340</name>
</gene>
<dbReference type="AlphaFoldDB" id="A0A8J4A0U9"/>
<feature type="transmembrane region" description="Helical" evidence="1">
    <location>
        <begin position="6"/>
        <end position="23"/>
    </location>
</feature>
<keyword evidence="1" id="KW-0472">Membrane</keyword>
<sequence>MALFGAAAATAGAGAALLVRLARRPVRPGAAGRRRIGVGVASLGLAAGSAALVMVAFEATLVAGLLLLAVAPAAVLGGWTLAGSAIERPPVPAAGIRVAVAATALFPVAALASIGFVAGSGADYVRRYGHPVTVDTKHDCVTHAGSDRSVCTVRYVVDRRHHTASISLHVDGSTPRFLDVVALDGRAVERDGPVSPTVGFGRRVPGWLVITVPVEAVLLLLLLGRAAVTAVRGATDGGSRASRPGATVAG</sequence>
<evidence type="ECO:0000256" key="1">
    <source>
        <dbReference type="SAM" id="Phobius"/>
    </source>
</evidence>
<dbReference type="Proteomes" id="UP000635606">
    <property type="component" value="Unassembled WGS sequence"/>
</dbReference>
<feature type="transmembrane region" description="Helical" evidence="1">
    <location>
        <begin position="94"/>
        <end position="118"/>
    </location>
</feature>
<protein>
    <submittedName>
        <fullName evidence="2">Uncharacterized protein</fullName>
    </submittedName>
</protein>